<feature type="transmembrane region" description="Helical" evidence="7">
    <location>
        <begin position="49"/>
        <end position="69"/>
    </location>
</feature>
<keyword evidence="9" id="KW-1185">Reference proteome</keyword>
<dbReference type="PANTHER" id="PTHR34040">
    <property type="entry name" value="FLAGELLAR BIOSYNTHETIC PROTEIN FLIQ"/>
    <property type="match status" value="1"/>
</dbReference>
<proteinExistence type="inferred from homology"/>
<evidence type="ECO:0000256" key="3">
    <source>
        <dbReference type="ARBA" id="ARBA00022475"/>
    </source>
</evidence>
<evidence type="ECO:0000256" key="6">
    <source>
        <dbReference type="ARBA" id="ARBA00023136"/>
    </source>
</evidence>
<evidence type="ECO:0000313" key="9">
    <source>
        <dbReference type="Proteomes" id="UP000597507"/>
    </source>
</evidence>
<sequence>MSDPIVLAARDALWMAVQIGGPPLLAMLAVGLGVALLQALTQINEATLAFLPKLAALGTALLLLGPAMAGSLRGFAGRLFDAVIAAGLR</sequence>
<keyword evidence="3" id="KW-1003">Cell membrane</keyword>
<evidence type="ECO:0000256" key="4">
    <source>
        <dbReference type="ARBA" id="ARBA00022692"/>
    </source>
</evidence>
<dbReference type="PRINTS" id="PR00952">
    <property type="entry name" value="TYPE3IMQPROT"/>
</dbReference>
<comment type="subcellular location">
    <subcellularLocation>
        <location evidence="1">Cell membrane</location>
        <topology evidence="1">Multi-pass membrane protein</topology>
    </subcellularLocation>
</comment>
<dbReference type="GO" id="GO:0009306">
    <property type="term" value="P:protein secretion"/>
    <property type="evidence" value="ECO:0007669"/>
    <property type="project" value="InterPro"/>
</dbReference>
<dbReference type="AlphaFoldDB" id="A0A8J2Z8Z7"/>
<evidence type="ECO:0000256" key="2">
    <source>
        <dbReference type="ARBA" id="ARBA00006156"/>
    </source>
</evidence>
<dbReference type="Pfam" id="PF01313">
    <property type="entry name" value="Bac_export_3"/>
    <property type="match status" value="1"/>
</dbReference>
<organism evidence="8 9">
    <name type="scientific">Caldovatus sediminis</name>
    <dbReference type="NCBI Taxonomy" id="2041189"/>
    <lineage>
        <taxon>Bacteria</taxon>
        <taxon>Pseudomonadati</taxon>
        <taxon>Pseudomonadota</taxon>
        <taxon>Alphaproteobacteria</taxon>
        <taxon>Acetobacterales</taxon>
        <taxon>Roseomonadaceae</taxon>
        <taxon>Caldovatus</taxon>
    </lineage>
</organism>
<comment type="caution">
    <text evidence="8">The sequence shown here is derived from an EMBL/GenBank/DDBJ whole genome shotgun (WGS) entry which is preliminary data.</text>
</comment>
<dbReference type="Proteomes" id="UP000597507">
    <property type="component" value="Unassembled WGS sequence"/>
</dbReference>
<gene>
    <name evidence="8" type="ORF">GCM10010964_09150</name>
</gene>
<evidence type="ECO:0000256" key="1">
    <source>
        <dbReference type="ARBA" id="ARBA00004651"/>
    </source>
</evidence>
<name>A0A8J2Z8Z7_9PROT</name>
<evidence type="ECO:0008006" key="10">
    <source>
        <dbReference type="Google" id="ProtNLM"/>
    </source>
</evidence>
<dbReference type="RefSeq" id="WP_188898813.1">
    <property type="nucleotide sequence ID" value="NZ_BMKS01000002.1"/>
</dbReference>
<keyword evidence="6 7" id="KW-0472">Membrane</keyword>
<dbReference type="EMBL" id="BMKS01000002">
    <property type="protein sequence ID" value="GGG23170.1"/>
    <property type="molecule type" value="Genomic_DNA"/>
</dbReference>
<reference evidence="8 9" key="1">
    <citation type="journal article" date="2014" name="Int. J. Syst. Evol. Microbiol.">
        <title>Complete genome sequence of Corynebacterium casei LMG S-19264T (=DSM 44701T), isolated from a smear-ripened cheese.</title>
        <authorList>
            <consortium name="US DOE Joint Genome Institute (JGI-PGF)"/>
            <person name="Walter F."/>
            <person name="Albersmeier A."/>
            <person name="Kalinowski J."/>
            <person name="Ruckert C."/>
        </authorList>
    </citation>
    <scope>NUCLEOTIDE SEQUENCE [LARGE SCALE GENOMIC DNA]</scope>
    <source>
        <strain evidence="8 9">CGMCC 1.16330</strain>
    </source>
</reference>
<dbReference type="InterPro" id="IPR002191">
    <property type="entry name" value="Bac_export_3"/>
</dbReference>
<evidence type="ECO:0000313" key="8">
    <source>
        <dbReference type="EMBL" id="GGG23170.1"/>
    </source>
</evidence>
<keyword evidence="4 7" id="KW-0812">Transmembrane</keyword>
<feature type="transmembrane region" description="Helical" evidence="7">
    <location>
        <begin position="12"/>
        <end position="37"/>
    </location>
</feature>
<evidence type="ECO:0000256" key="5">
    <source>
        <dbReference type="ARBA" id="ARBA00022989"/>
    </source>
</evidence>
<comment type="similarity">
    <text evidence="2">Belongs to the FliQ/MopD/SpaQ family.</text>
</comment>
<protein>
    <recommendedName>
        <fullName evidence="10">Flagellar biosynthetic protein FliQ</fullName>
    </recommendedName>
</protein>
<dbReference type="PIRSF" id="PIRSF004669">
    <property type="entry name" value="FliQ"/>
    <property type="match status" value="1"/>
</dbReference>
<accession>A0A8J2Z8Z7</accession>
<evidence type="ECO:0000256" key="7">
    <source>
        <dbReference type="SAM" id="Phobius"/>
    </source>
</evidence>
<keyword evidence="5 7" id="KW-1133">Transmembrane helix</keyword>
<dbReference type="PANTHER" id="PTHR34040:SF2">
    <property type="entry name" value="FLAGELLAR BIOSYNTHETIC PROTEIN FLIQ"/>
    <property type="match status" value="1"/>
</dbReference>
<dbReference type="GO" id="GO:0005886">
    <property type="term" value="C:plasma membrane"/>
    <property type="evidence" value="ECO:0007669"/>
    <property type="project" value="UniProtKB-SubCell"/>
</dbReference>